<dbReference type="PANTHER" id="PTHR34239:SF2">
    <property type="entry name" value="TRANSPOSABLE ELEMENT P TRANSPOSASE_THAP9 CONSERVED DOMAIN-CONTAINING PROTEIN"/>
    <property type="match status" value="1"/>
</dbReference>
<dbReference type="EMBL" id="CAVLGL010000126">
    <property type="protein sequence ID" value="CAK1601010.1"/>
    <property type="molecule type" value="Genomic_DNA"/>
</dbReference>
<feature type="compositionally biased region" description="Low complexity" evidence="1">
    <location>
        <begin position="340"/>
        <end position="350"/>
    </location>
</feature>
<evidence type="ECO:0000256" key="1">
    <source>
        <dbReference type="SAM" id="MobiDB-lite"/>
    </source>
</evidence>
<feature type="region of interest" description="Disordered" evidence="1">
    <location>
        <begin position="30"/>
        <end position="54"/>
    </location>
</feature>
<keyword evidence="3" id="KW-1185">Reference proteome</keyword>
<evidence type="ECO:0000313" key="2">
    <source>
        <dbReference type="EMBL" id="CAK1601010.1"/>
    </source>
</evidence>
<evidence type="ECO:0000313" key="3">
    <source>
        <dbReference type="Proteomes" id="UP001314205"/>
    </source>
</evidence>
<dbReference type="AlphaFoldDB" id="A0AAV1LZY3"/>
<protein>
    <submittedName>
        <fullName evidence="2">Uncharacterized protein</fullName>
    </submittedName>
</protein>
<dbReference type="PANTHER" id="PTHR34239">
    <property type="entry name" value="APPLE DOMAIN-CONTAINING PROTEIN"/>
    <property type="match status" value="1"/>
</dbReference>
<proteinExistence type="predicted"/>
<name>A0AAV1LZY3_9NEOP</name>
<accession>A0AAV1LZY3</accession>
<comment type="caution">
    <text evidence="2">The sequence shown here is derived from an EMBL/GenBank/DDBJ whole genome shotgun (WGS) entry which is preliminary data.</text>
</comment>
<dbReference type="Proteomes" id="UP001314205">
    <property type="component" value="Unassembled WGS sequence"/>
</dbReference>
<reference evidence="2 3" key="1">
    <citation type="submission" date="2023-11" db="EMBL/GenBank/DDBJ databases">
        <authorList>
            <person name="Hedman E."/>
            <person name="Englund M."/>
            <person name="Stromberg M."/>
            <person name="Nyberg Akerstrom W."/>
            <person name="Nylinder S."/>
            <person name="Jareborg N."/>
            <person name="Kallberg Y."/>
            <person name="Kronander E."/>
        </authorList>
    </citation>
    <scope>NUCLEOTIDE SEQUENCE [LARGE SCALE GENOMIC DNA]</scope>
</reference>
<organism evidence="2 3">
    <name type="scientific">Parnassius mnemosyne</name>
    <name type="common">clouded apollo</name>
    <dbReference type="NCBI Taxonomy" id="213953"/>
    <lineage>
        <taxon>Eukaryota</taxon>
        <taxon>Metazoa</taxon>
        <taxon>Ecdysozoa</taxon>
        <taxon>Arthropoda</taxon>
        <taxon>Hexapoda</taxon>
        <taxon>Insecta</taxon>
        <taxon>Pterygota</taxon>
        <taxon>Neoptera</taxon>
        <taxon>Endopterygota</taxon>
        <taxon>Lepidoptera</taxon>
        <taxon>Glossata</taxon>
        <taxon>Ditrysia</taxon>
        <taxon>Papilionoidea</taxon>
        <taxon>Papilionidae</taxon>
        <taxon>Parnassiinae</taxon>
        <taxon>Parnassini</taxon>
        <taxon>Parnassius</taxon>
        <taxon>Driopa</taxon>
    </lineage>
</organism>
<feature type="region of interest" description="Disordered" evidence="1">
    <location>
        <begin position="293"/>
        <end position="375"/>
    </location>
</feature>
<feature type="compositionally biased region" description="Polar residues" evidence="1">
    <location>
        <begin position="301"/>
        <end position="322"/>
    </location>
</feature>
<gene>
    <name evidence="2" type="ORF">PARMNEM_LOCUS19698</name>
</gene>
<sequence>MGNKRKKEECKNDKILKKIRKLEKKLSQKKRVLRLPSSSSDEDCSVTPNRTGNEINNEMQDITIDDGIMGQPDLLLSPSMTAAVPMVTEITSEPGPSSVPHTMEVELDESILSLLGDAPQSAIQLGPPVYKDIASRWQDILLRGLKEDTKLKLLSDYVIPNNLDRLISPILNAELKAALPDTLVKRDFSLQQRQKQIAITLSALSSSMDILLTNKTQDTPQIILKSLSDACRLLCDSFYNETRLRRLFIINAINIQIRNAIIVTILDKYLFGENISDKLKAAQNIKKSSAILKPSRRPPFNKNNFIRNPPFANSNRNLNQKGPSRRIAVRSDMGRPRPQPRTVPTTATTIYRRRNEHHSPPPMRSRYAPRSQHRR</sequence>